<name>W7TUX3_9STRA</name>
<protein>
    <submittedName>
        <fullName evidence="2">Uncharacterized protein</fullName>
    </submittedName>
</protein>
<reference evidence="2 3" key="1">
    <citation type="journal article" date="2014" name="Mol. Plant">
        <title>Chromosome Scale Genome Assembly and Transcriptome Profiling of Nannochloropsis gaditana in Nitrogen Depletion.</title>
        <authorList>
            <person name="Corteggiani Carpinelli E."/>
            <person name="Telatin A."/>
            <person name="Vitulo N."/>
            <person name="Forcato C."/>
            <person name="D'Angelo M."/>
            <person name="Schiavon R."/>
            <person name="Vezzi A."/>
            <person name="Giacometti G.M."/>
            <person name="Morosinotto T."/>
            <person name="Valle G."/>
        </authorList>
    </citation>
    <scope>NUCLEOTIDE SEQUENCE [LARGE SCALE GENOMIC DNA]</scope>
    <source>
        <strain evidence="2 3">B-31</strain>
    </source>
</reference>
<evidence type="ECO:0000313" key="2">
    <source>
        <dbReference type="EMBL" id="EWM27328.1"/>
    </source>
</evidence>
<gene>
    <name evidence="2" type="ORF">Naga_100393g5</name>
</gene>
<sequence>MVNRCWTLPMAMAIFAPVLLLGGIPLTNAFLHPLRPAKTDSLLAPSQRHAAISGPMYAQRDVMKMVNPSEWQASWLQRIRSRVSPPVDKPSVSPVPSQKEKKEQTPAKAASTSNSRSSPTVGVKNSDAKVPMPPQQLSRFTAAVIEEESAHASAVEAEKRELKTLKGIPDTFLKDDIVANDNTVRQASAVVGALAGFALGGPLLALVGAAWTSYSCTVTPSDAGEAARGTGKWALNVHNFMAKMNRKHGYVQKLSQGLGGWYRRFRKETAPDATFLDVAESSVQSALEATDQLRKDLDVAGPVEKALIKGGEWSAGGLRSLIRLNEENRVTERLWEVVAKR</sequence>
<feature type="region of interest" description="Disordered" evidence="1">
    <location>
        <begin position="82"/>
        <end position="133"/>
    </location>
</feature>
<dbReference type="EMBL" id="AZIL01000496">
    <property type="protein sequence ID" value="EWM27328.1"/>
    <property type="molecule type" value="Genomic_DNA"/>
</dbReference>
<accession>W7TUX3</accession>
<evidence type="ECO:0000313" key="3">
    <source>
        <dbReference type="Proteomes" id="UP000019335"/>
    </source>
</evidence>
<feature type="compositionally biased region" description="Polar residues" evidence="1">
    <location>
        <begin position="110"/>
        <end position="120"/>
    </location>
</feature>
<proteinExistence type="predicted"/>
<dbReference type="Proteomes" id="UP000019335">
    <property type="component" value="Chromosome 7"/>
</dbReference>
<dbReference type="AlphaFoldDB" id="W7TUX3"/>
<keyword evidence="3" id="KW-1185">Reference proteome</keyword>
<organism evidence="2 3">
    <name type="scientific">Nannochloropsis gaditana</name>
    <dbReference type="NCBI Taxonomy" id="72520"/>
    <lineage>
        <taxon>Eukaryota</taxon>
        <taxon>Sar</taxon>
        <taxon>Stramenopiles</taxon>
        <taxon>Ochrophyta</taxon>
        <taxon>Eustigmatophyceae</taxon>
        <taxon>Eustigmatales</taxon>
        <taxon>Monodopsidaceae</taxon>
        <taxon>Nannochloropsis</taxon>
    </lineage>
</organism>
<comment type="caution">
    <text evidence="2">The sequence shown here is derived from an EMBL/GenBank/DDBJ whole genome shotgun (WGS) entry which is preliminary data.</text>
</comment>
<dbReference type="OrthoDB" id="10312437at2759"/>
<evidence type="ECO:0000256" key="1">
    <source>
        <dbReference type="SAM" id="MobiDB-lite"/>
    </source>
</evidence>
<feature type="compositionally biased region" description="Low complexity" evidence="1">
    <location>
        <begin position="83"/>
        <end position="97"/>
    </location>
</feature>